<evidence type="ECO:0000256" key="7">
    <source>
        <dbReference type="ARBA" id="ARBA00022807"/>
    </source>
</evidence>
<dbReference type="AlphaFoldDB" id="A0A875S6A2"/>
<dbReference type="PROSITE" id="PS50235">
    <property type="entry name" value="USP_3"/>
    <property type="match status" value="1"/>
</dbReference>
<dbReference type="InterPro" id="IPR038765">
    <property type="entry name" value="Papain-like_cys_pep_sf"/>
</dbReference>
<name>A0A875S6A2_EENNA</name>
<keyword evidence="4" id="KW-0645">Protease</keyword>
<comment type="catalytic activity">
    <reaction evidence="1">
        <text>Thiol-dependent hydrolysis of ester, thioester, amide, peptide and isopeptide bonds formed by the C-terminal Gly of ubiquitin (a 76-residue protein attached to proteins as an intracellular targeting signal).</text>
        <dbReference type="EC" id="3.4.19.12"/>
    </reaction>
</comment>
<dbReference type="EMBL" id="CP064815">
    <property type="protein sequence ID" value="QPG76866.1"/>
    <property type="molecule type" value="Genomic_DNA"/>
</dbReference>
<dbReference type="InterPro" id="IPR001763">
    <property type="entry name" value="Rhodanese-like_dom"/>
</dbReference>
<dbReference type="GO" id="GO:0016579">
    <property type="term" value="P:protein deubiquitination"/>
    <property type="evidence" value="ECO:0007669"/>
    <property type="project" value="InterPro"/>
</dbReference>
<dbReference type="InterPro" id="IPR036873">
    <property type="entry name" value="Rhodanese-like_dom_sf"/>
</dbReference>
<dbReference type="PROSITE" id="PS00973">
    <property type="entry name" value="USP_2"/>
    <property type="match status" value="1"/>
</dbReference>
<keyword evidence="5" id="KW-0833">Ubl conjugation pathway</keyword>
<evidence type="ECO:0000313" key="12">
    <source>
        <dbReference type="Proteomes" id="UP000662931"/>
    </source>
</evidence>
<keyword evidence="7" id="KW-0788">Thiol protease</keyword>
<dbReference type="InterPro" id="IPR001394">
    <property type="entry name" value="Peptidase_C19_UCH"/>
</dbReference>
<evidence type="ECO:0000259" key="10">
    <source>
        <dbReference type="PROSITE" id="PS50235"/>
    </source>
</evidence>
<evidence type="ECO:0000259" key="9">
    <source>
        <dbReference type="PROSITE" id="PS50206"/>
    </source>
</evidence>
<feature type="domain" description="Rhodanese" evidence="9">
    <location>
        <begin position="264"/>
        <end position="297"/>
    </location>
</feature>
<dbReference type="Proteomes" id="UP000662931">
    <property type="component" value="Chromosome 4"/>
</dbReference>
<dbReference type="KEGG" id="bnn:FOA43_004260"/>
<feature type="region of interest" description="Disordered" evidence="8">
    <location>
        <begin position="354"/>
        <end position="390"/>
    </location>
</feature>
<feature type="domain" description="USP" evidence="10">
    <location>
        <begin position="400"/>
        <end position="759"/>
    </location>
</feature>
<dbReference type="SUPFAM" id="SSF52821">
    <property type="entry name" value="Rhodanese/Cell cycle control phosphatase"/>
    <property type="match status" value="1"/>
</dbReference>
<dbReference type="InterPro" id="IPR028889">
    <property type="entry name" value="USP"/>
</dbReference>
<accession>A0A875S6A2</accession>
<evidence type="ECO:0000256" key="4">
    <source>
        <dbReference type="ARBA" id="ARBA00022670"/>
    </source>
</evidence>
<dbReference type="PROSITE" id="PS50206">
    <property type="entry name" value="RHODANESE_3"/>
    <property type="match status" value="1"/>
</dbReference>
<feature type="compositionally biased region" description="Low complexity" evidence="8">
    <location>
        <begin position="354"/>
        <end position="364"/>
    </location>
</feature>
<evidence type="ECO:0000256" key="2">
    <source>
        <dbReference type="ARBA" id="ARBA00009085"/>
    </source>
</evidence>
<dbReference type="GO" id="GO:0004843">
    <property type="term" value="F:cysteine-type deubiquitinase activity"/>
    <property type="evidence" value="ECO:0007669"/>
    <property type="project" value="UniProtKB-EC"/>
</dbReference>
<evidence type="ECO:0000256" key="8">
    <source>
        <dbReference type="SAM" id="MobiDB-lite"/>
    </source>
</evidence>
<dbReference type="GeneID" id="62197660"/>
<evidence type="ECO:0000313" key="11">
    <source>
        <dbReference type="EMBL" id="QPG76866.1"/>
    </source>
</evidence>
<reference evidence="11" key="1">
    <citation type="submission" date="2020-10" db="EMBL/GenBank/DDBJ databases">
        <authorList>
            <person name="Roach M.J.R."/>
        </authorList>
    </citation>
    <scope>NUCLEOTIDE SEQUENCE</scope>
    <source>
        <strain evidence="11">CBS 1945</strain>
    </source>
</reference>
<dbReference type="Gene3D" id="3.40.250.10">
    <property type="entry name" value="Rhodanese-like domain"/>
    <property type="match status" value="1"/>
</dbReference>
<dbReference type="Pfam" id="PF00443">
    <property type="entry name" value="UCH"/>
    <property type="match status" value="1"/>
</dbReference>
<dbReference type="InterPro" id="IPR050185">
    <property type="entry name" value="Ub_carboxyl-term_hydrolase"/>
</dbReference>
<dbReference type="RefSeq" id="XP_038780431.1">
    <property type="nucleotide sequence ID" value="XM_038924503.1"/>
</dbReference>
<organism evidence="11 12">
    <name type="scientific">Eeniella nana</name>
    <name type="common">Yeast</name>
    <name type="synonym">Brettanomyces nanus</name>
    <dbReference type="NCBI Taxonomy" id="13502"/>
    <lineage>
        <taxon>Eukaryota</taxon>
        <taxon>Fungi</taxon>
        <taxon>Dikarya</taxon>
        <taxon>Ascomycota</taxon>
        <taxon>Saccharomycotina</taxon>
        <taxon>Pichiomycetes</taxon>
        <taxon>Pichiales</taxon>
        <taxon>Pichiaceae</taxon>
        <taxon>Brettanomyces</taxon>
    </lineage>
</organism>
<feature type="compositionally biased region" description="Pro residues" evidence="8">
    <location>
        <begin position="377"/>
        <end position="386"/>
    </location>
</feature>
<dbReference type="PANTHER" id="PTHR21646:SF95">
    <property type="entry name" value="UBIQUITIN CARBOXYL-TERMINAL HYDROLASE 4-RELATED"/>
    <property type="match status" value="1"/>
</dbReference>
<comment type="similarity">
    <text evidence="2">Belongs to the peptidase C19 family.</text>
</comment>
<evidence type="ECO:0000256" key="3">
    <source>
        <dbReference type="ARBA" id="ARBA00012759"/>
    </source>
</evidence>
<dbReference type="Gene3D" id="3.90.70.10">
    <property type="entry name" value="Cysteine proteinases"/>
    <property type="match status" value="1"/>
</dbReference>
<keyword evidence="6" id="KW-0378">Hydrolase</keyword>
<evidence type="ECO:0000256" key="1">
    <source>
        <dbReference type="ARBA" id="ARBA00000707"/>
    </source>
</evidence>
<evidence type="ECO:0000256" key="5">
    <source>
        <dbReference type="ARBA" id="ARBA00022786"/>
    </source>
</evidence>
<dbReference type="GO" id="GO:0006508">
    <property type="term" value="P:proteolysis"/>
    <property type="evidence" value="ECO:0007669"/>
    <property type="project" value="UniProtKB-KW"/>
</dbReference>
<proteinExistence type="inferred from homology"/>
<dbReference type="PANTHER" id="PTHR21646">
    <property type="entry name" value="UBIQUITIN CARBOXYL-TERMINAL HYDROLASE"/>
    <property type="match status" value="1"/>
</dbReference>
<dbReference type="OrthoDB" id="292964at2759"/>
<dbReference type="SUPFAM" id="SSF54001">
    <property type="entry name" value="Cysteine proteinases"/>
    <property type="match status" value="1"/>
</dbReference>
<sequence length="759" mass="86913">MTPVRSLLELTRLADELVEPFKKSGAYKTKALLMKALECIEVYKANNDSKDSGKCEESFICYTAASKLVSEIIPGTNGFESLNESTDLGQFYNDLVDYLVRKRPQYDSIRMYLQSRARVQKPTMAELSNHSSGDSLMLRFRSLKNGNPSNKSDGSDFLKSLSTQSFITVEQLSKALLNFGSSIFLIDFRRKREFDLDHITLTDNIIQLDPVSVRENYSCQDIADYSMVTNTDHQKKLFLTRSNFKLVVCMDSTSSENHISPKLQRLVHILRLEDKSNPLILDGGFQRWEAVNDHIGIPATVDHSIESDDTSSMVSTSYNERRLIRNVSEYFAAPKTSSSSDTVHSYAYSSSPSPIPSFQMPSQQHRLAPSLPRKPSTMPPTIPSTMPPTLARNHDVTIMTGLVNLHNSCYLNSGLQCLMGTRKLIQFFLNGNYRKHINMNSRLGSKGILANEFASLCTQMFRSTNESKPAYINPIHFRRVLASLNSTFDNCDQQDCAEFLTYLVDSLHEDLNENGNHPKLPELGKEEEQQREALPIRIASTIEWERYLKTNFSIIVDIFEGQMMSLLKCLRCGDTSTTYNSFSTLSLPIPKSRTDQSLTLEDCFNEFVRPEILDGDDKWFCPRCKSKQKSIKHLRISRLPQVLCVHLKRFRMDNYLSKINNYVGYPENLQLDKYWPQVKSDFERAELSKLPVRGQVPPFNYKLFGVINHYGNLINGHYTAYVKKHRHGWCLFDDQNVYKHCRTSKVVNGDAYILFYERK</sequence>
<dbReference type="InterPro" id="IPR018200">
    <property type="entry name" value="USP_CS"/>
</dbReference>
<dbReference type="EC" id="3.4.19.12" evidence="3"/>
<gene>
    <name evidence="11" type="ORF">FOA43_004260</name>
</gene>
<dbReference type="CDD" id="cd02674">
    <property type="entry name" value="Peptidase_C19R"/>
    <property type="match status" value="1"/>
</dbReference>
<keyword evidence="12" id="KW-1185">Reference proteome</keyword>
<evidence type="ECO:0000256" key="6">
    <source>
        <dbReference type="ARBA" id="ARBA00022801"/>
    </source>
</evidence>
<protein>
    <recommendedName>
        <fullName evidence="3">ubiquitinyl hydrolase 1</fullName>
        <ecNumber evidence="3">3.4.19.12</ecNumber>
    </recommendedName>
</protein>